<proteinExistence type="predicted"/>
<evidence type="ECO:0000313" key="2">
    <source>
        <dbReference type="EMBL" id="SHO58775.1"/>
    </source>
</evidence>
<dbReference type="STRING" id="1117707.VQ7734_04547"/>
<evidence type="ECO:0000313" key="3">
    <source>
        <dbReference type="Proteomes" id="UP000184600"/>
    </source>
</evidence>
<dbReference type="InterPro" id="IPR014875">
    <property type="entry name" value="Mor_transcription_activator"/>
</dbReference>
<dbReference type="InterPro" id="IPR052411">
    <property type="entry name" value="c-mor_Regulatory_Protein"/>
</dbReference>
<dbReference type="SUPFAM" id="SSF46689">
    <property type="entry name" value="Homeodomain-like"/>
    <property type="match status" value="1"/>
</dbReference>
<accession>A0A1M7Z1V6</accession>
<protein>
    <submittedName>
        <fullName evidence="2">Mor transcription activator family protein</fullName>
    </submittedName>
</protein>
<dbReference type="InterPro" id="IPR009057">
    <property type="entry name" value="Homeodomain-like_sf"/>
</dbReference>
<dbReference type="PANTHER" id="PTHR37812">
    <property type="entry name" value="MU-LIKE PROPHAGE FLUMU PROTEIN C"/>
    <property type="match status" value="1"/>
</dbReference>
<dbReference type="EMBL" id="FRFG01000078">
    <property type="protein sequence ID" value="SHO58775.1"/>
    <property type="molecule type" value="Genomic_DNA"/>
</dbReference>
<feature type="domain" description="Mor transcription activator" evidence="1">
    <location>
        <begin position="33"/>
        <end position="129"/>
    </location>
</feature>
<dbReference type="OrthoDB" id="6387485at2"/>
<dbReference type="AlphaFoldDB" id="A0A1M7Z1V6"/>
<dbReference type="Pfam" id="PF08765">
    <property type="entry name" value="Mor"/>
    <property type="match status" value="1"/>
</dbReference>
<dbReference type="PANTHER" id="PTHR37812:SF1">
    <property type="entry name" value="MU-LIKE PROPHAGE FLUMU PROTEIN C"/>
    <property type="match status" value="1"/>
</dbReference>
<dbReference type="Proteomes" id="UP000184600">
    <property type="component" value="Unassembled WGS sequence"/>
</dbReference>
<reference evidence="3" key="1">
    <citation type="submission" date="2016-12" db="EMBL/GenBank/DDBJ databases">
        <authorList>
            <person name="Rodrigo-Torres L."/>
            <person name="Arahal R.D."/>
            <person name="Lucena T."/>
        </authorList>
    </citation>
    <scope>NUCLEOTIDE SEQUENCE [LARGE SCALE GENOMIC DNA]</scope>
</reference>
<sequence>MDRNDNETPDMFGFDNVDLNAVEQVIESDEKRSPETLRQIYALFRTELDDSQQAITLLNRFCQQFGGLFVYVPRGKSLKAELTSLSIWNEFNGQNAESLAIKYQLSVVHVYRIIKKMRQRETEARQPSLF</sequence>
<evidence type="ECO:0000259" key="1">
    <source>
        <dbReference type="Pfam" id="PF08765"/>
    </source>
</evidence>
<dbReference type="RefSeq" id="WP_073586217.1">
    <property type="nucleotide sequence ID" value="NZ_AP024897.1"/>
</dbReference>
<keyword evidence="3" id="KW-1185">Reference proteome</keyword>
<gene>
    <name evidence="2" type="ORF">VQ7734_04547</name>
</gene>
<name>A0A1M7Z1V6_9VIBR</name>
<dbReference type="Gene3D" id="1.10.10.60">
    <property type="entry name" value="Homeodomain-like"/>
    <property type="match status" value="1"/>
</dbReference>
<organism evidence="2 3">
    <name type="scientific">Vibrio quintilis</name>
    <dbReference type="NCBI Taxonomy" id="1117707"/>
    <lineage>
        <taxon>Bacteria</taxon>
        <taxon>Pseudomonadati</taxon>
        <taxon>Pseudomonadota</taxon>
        <taxon>Gammaproteobacteria</taxon>
        <taxon>Vibrionales</taxon>
        <taxon>Vibrionaceae</taxon>
        <taxon>Vibrio</taxon>
    </lineage>
</organism>